<evidence type="ECO:0000313" key="2">
    <source>
        <dbReference type="EMBL" id="CAA9395538.1"/>
    </source>
</evidence>
<accession>A0A6J4NSE8</accession>
<proteinExistence type="predicted"/>
<reference evidence="2" key="1">
    <citation type="submission" date="2020-02" db="EMBL/GenBank/DDBJ databases">
        <authorList>
            <person name="Meier V. D."/>
        </authorList>
    </citation>
    <scope>NUCLEOTIDE SEQUENCE</scope>
    <source>
        <strain evidence="2">AVDCRST_MAG66</strain>
    </source>
</reference>
<protein>
    <submittedName>
        <fullName evidence="2">Uncharacterized protein</fullName>
    </submittedName>
</protein>
<sequence length="27" mass="2627">LVGPGRPAAHPPGPRPGRLAADVLAAL</sequence>
<feature type="non-terminal residue" evidence="2">
    <location>
        <position position="27"/>
    </location>
</feature>
<feature type="non-terminal residue" evidence="2">
    <location>
        <position position="1"/>
    </location>
</feature>
<organism evidence="2">
    <name type="scientific">uncultured Pseudonocardia sp</name>
    <dbReference type="NCBI Taxonomy" id="211455"/>
    <lineage>
        <taxon>Bacteria</taxon>
        <taxon>Bacillati</taxon>
        <taxon>Actinomycetota</taxon>
        <taxon>Actinomycetes</taxon>
        <taxon>Pseudonocardiales</taxon>
        <taxon>Pseudonocardiaceae</taxon>
        <taxon>Pseudonocardia</taxon>
        <taxon>environmental samples</taxon>
    </lineage>
</organism>
<dbReference type="EMBL" id="CADCUS010000167">
    <property type="protein sequence ID" value="CAA9395538.1"/>
    <property type="molecule type" value="Genomic_DNA"/>
</dbReference>
<feature type="region of interest" description="Disordered" evidence="1">
    <location>
        <begin position="1"/>
        <end position="21"/>
    </location>
</feature>
<name>A0A6J4NSE8_9PSEU</name>
<gene>
    <name evidence="2" type="ORF">AVDCRST_MAG66-1115</name>
</gene>
<evidence type="ECO:0000256" key="1">
    <source>
        <dbReference type="SAM" id="MobiDB-lite"/>
    </source>
</evidence>
<dbReference type="AlphaFoldDB" id="A0A6J4NSE8"/>